<dbReference type="EMBL" id="SNRW01030228">
    <property type="protein sequence ID" value="KAA6358191.1"/>
    <property type="molecule type" value="Genomic_DNA"/>
</dbReference>
<accession>A0A5J4TKZ4</accession>
<feature type="region of interest" description="Disordered" evidence="1">
    <location>
        <begin position="41"/>
        <end position="99"/>
    </location>
</feature>
<reference evidence="2 3" key="1">
    <citation type="submission" date="2019-03" db="EMBL/GenBank/DDBJ databases">
        <title>Single cell metagenomics reveals metabolic interactions within the superorganism composed of flagellate Streblomastix strix and complex community of Bacteroidetes bacteria on its surface.</title>
        <authorList>
            <person name="Treitli S.C."/>
            <person name="Kolisko M."/>
            <person name="Husnik F."/>
            <person name="Keeling P."/>
            <person name="Hampl V."/>
        </authorList>
    </citation>
    <scope>NUCLEOTIDE SEQUENCE [LARGE SCALE GENOMIC DNA]</scope>
    <source>
        <strain evidence="2">ST1C</strain>
    </source>
</reference>
<proteinExistence type="predicted"/>
<evidence type="ECO:0000313" key="3">
    <source>
        <dbReference type="Proteomes" id="UP000324800"/>
    </source>
</evidence>
<dbReference type="Proteomes" id="UP000324800">
    <property type="component" value="Unassembled WGS sequence"/>
</dbReference>
<comment type="caution">
    <text evidence="2">The sequence shown here is derived from an EMBL/GenBank/DDBJ whole genome shotgun (WGS) entry which is preliminary data.</text>
</comment>
<organism evidence="2 3">
    <name type="scientific">Streblomastix strix</name>
    <dbReference type="NCBI Taxonomy" id="222440"/>
    <lineage>
        <taxon>Eukaryota</taxon>
        <taxon>Metamonada</taxon>
        <taxon>Preaxostyla</taxon>
        <taxon>Oxymonadida</taxon>
        <taxon>Streblomastigidae</taxon>
        <taxon>Streblomastix</taxon>
    </lineage>
</organism>
<feature type="compositionally biased region" description="Basic residues" evidence="1">
    <location>
        <begin position="153"/>
        <end position="162"/>
    </location>
</feature>
<sequence length="168" mass="18808">MLSRGQRKQNQYQLVLGKEQNLKQMKVMMIMPKRKKIGPAPVGVMVKLKQRKGSKKSKAEGLNASDEPSQGSNAQAQTKTTSKVPKPKRSIAPDHAGTLQPKEIIVEIYLWNGDEERANDNGSSGDGGKDWRIDKKRKKDTEWGEGLKDLYKHGNRQGKKTSQKQGII</sequence>
<feature type="region of interest" description="Disordered" evidence="1">
    <location>
        <begin position="115"/>
        <end position="168"/>
    </location>
</feature>
<evidence type="ECO:0000313" key="2">
    <source>
        <dbReference type="EMBL" id="KAA6358191.1"/>
    </source>
</evidence>
<feature type="compositionally biased region" description="Polar residues" evidence="1">
    <location>
        <begin position="66"/>
        <end position="83"/>
    </location>
</feature>
<evidence type="ECO:0000256" key="1">
    <source>
        <dbReference type="SAM" id="MobiDB-lite"/>
    </source>
</evidence>
<feature type="compositionally biased region" description="Basic and acidic residues" evidence="1">
    <location>
        <begin position="127"/>
        <end position="152"/>
    </location>
</feature>
<protein>
    <submittedName>
        <fullName evidence="2">Uncharacterized protein</fullName>
    </submittedName>
</protein>
<name>A0A5J4TKZ4_9EUKA</name>
<gene>
    <name evidence="2" type="ORF">EZS28_046283</name>
</gene>
<dbReference type="AlphaFoldDB" id="A0A5J4TKZ4"/>